<dbReference type="OrthoDB" id="2502602at2759"/>
<dbReference type="AlphaFoldDB" id="A0A0L0UVQ4"/>
<proteinExistence type="predicted"/>
<feature type="coiled-coil region" evidence="1">
    <location>
        <begin position="230"/>
        <end position="263"/>
    </location>
</feature>
<protein>
    <submittedName>
        <fullName evidence="3">Uncharacterized protein</fullName>
    </submittedName>
</protein>
<feature type="region of interest" description="Disordered" evidence="2">
    <location>
        <begin position="171"/>
        <end position="230"/>
    </location>
</feature>
<feature type="compositionally biased region" description="Polar residues" evidence="2">
    <location>
        <begin position="420"/>
        <end position="436"/>
    </location>
</feature>
<evidence type="ECO:0000313" key="4">
    <source>
        <dbReference type="Proteomes" id="UP000054564"/>
    </source>
</evidence>
<feature type="region of interest" description="Disordered" evidence="2">
    <location>
        <begin position="514"/>
        <end position="540"/>
    </location>
</feature>
<evidence type="ECO:0000256" key="2">
    <source>
        <dbReference type="SAM" id="MobiDB-lite"/>
    </source>
</evidence>
<organism evidence="3 4">
    <name type="scientific">Puccinia striiformis f. sp. tritici PST-78</name>
    <dbReference type="NCBI Taxonomy" id="1165861"/>
    <lineage>
        <taxon>Eukaryota</taxon>
        <taxon>Fungi</taxon>
        <taxon>Dikarya</taxon>
        <taxon>Basidiomycota</taxon>
        <taxon>Pucciniomycotina</taxon>
        <taxon>Pucciniomycetes</taxon>
        <taxon>Pucciniales</taxon>
        <taxon>Pucciniaceae</taxon>
        <taxon>Puccinia</taxon>
    </lineage>
</organism>
<gene>
    <name evidence="3" type="ORF">PSTG_15566</name>
</gene>
<feature type="compositionally biased region" description="Polar residues" evidence="2">
    <location>
        <begin position="463"/>
        <end position="473"/>
    </location>
</feature>
<comment type="caution">
    <text evidence="3">The sequence shown here is derived from an EMBL/GenBank/DDBJ whole genome shotgun (WGS) entry which is preliminary data.</text>
</comment>
<evidence type="ECO:0000313" key="3">
    <source>
        <dbReference type="EMBL" id="KNE91001.1"/>
    </source>
</evidence>
<feature type="region of interest" description="Disordered" evidence="2">
    <location>
        <begin position="420"/>
        <end position="473"/>
    </location>
</feature>
<evidence type="ECO:0000256" key="1">
    <source>
        <dbReference type="SAM" id="Coils"/>
    </source>
</evidence>
<sequence>MTVSRPQSALSNHSDDQRLHFHRQLMGRANSSTATNQLVLHQPLLPNRQSTLGLNNAASCSFIDPLRNSTTDLSPYHPAIFNHPSSTRPSSRSSTLSSISPHPAHALGFFPPPLPSPHSSLSSRHSSSIRGDVYNAATLLPPNTASTGQFFDPDYEAERLRLAKLEQRRSLASIRPNTQGARNSSEGSIRSVHSFRSVGPSRSKALKPPGTNVGSVYRPSPLRSASTPALATLEAEAEKKKQRKEMKEEYQKMRAARIEEEKRLTQEAAEKYPSQDKPGWFATRFKKNKELPSTTRIAGHGIDDRRSTSQSSATESSTPSSSPLDDGSHSTVPTSVEDDYQEFGQRPGTDEVLEDLSDNASSCDSPPIDPFRKSVLPGQVPPTPTKTPPARRTPKTIGRTIPARINIIKLNRIFDSFKSGTNTNQTLNDPTPIHTTQKGERRNKHKVSVVESRSPLPGHNPHQIISSNNNNPLENHSGQVGWLGSIKSIRSKATIARTDTKNSDHITTPRRKSIGGLFFNNSDRELPPPVPKLPQAFLQS</sequence>
<feature type="region of interest" description="Disordered" evidence="2">
    <location>
        <begin position="351"/>
        <end position="396"/>
    </location>
</feature>
<accession>A0A0L0UVQ4</accession>
<name>A0A0L0UVQ4_9BASI</name>
<dbReference type="EMBL" id="AJIL01000225">
    <property type="protein sequence ID" value="KNE91001.1"/>
    <property type="molecule type" value="Genomic_DNA"/>
</dbReference>
<feature type="region of interest" description="Disordered" evidence="2">
    <location>
        <begin position="77"/>
        <end position="127"/>
    </location>
</feature>
<feature type="region of interest" description="Disordered" evidence="2">
    <location>
        <begin position="265"/>
        <end position="335"/>
    </location>
</feature>
<feature type="compositionally biased region" description="Low complexity" evidence="2">
    <location>
        <begin position="308"/>
        <end position="322"/>
    </location>
</feature>
<feature type="compositionally biased region" description="Polar residues" evidence="2">
    <location>
        <begin position="175"/>
        <end position="188"/>
    </location>
</feature>
<feature type="compositionally biased region" description="Basic and acidic residues" evidence="2">
    <location>
        <begin position="265"/>
        <end position="274"/>
    </location>
</feature>
<dbReference type="Proteomes" id="UP000054564">
    <property type="component" value="Unassembled WGS sequence"/>
</dbReference>
<keyword evidence="4" id="KW-1185">Reference proteome</keyword>
<reference evidence="4" key="2">
    <citation type="submission" date="2014-03" db="EMBL/GenBank/DDBJ databases">
        <title>The Genome Sequence of Puccinia striiformis f. sp. tritici PST-78.</title>
        <authorList>
            <consortium name="The Broad Institute Genome Sequencing Platform"/>
            <person name="Cuomo C."/>
            <person name="Hulbert S."/>
            <person name="Chen X."/>
            <person name="Walker B."/>
            <person name="Young S.K."/>
            <person name="Zeng Q."/>
            <person name="Gargeya S."/>
            <person name="Fitzgerald M."/>
            <person name="Haas B."/>
            <person name="Abouelleil A."/>
            <person name="Alvarado L."/>
            <person name="Arachchi H.M."/>
            <person name="Berlin A.M."/>
            <person name="Chapman S.B."/>
            <person name="Goldberg J."/>
            <person name="Griggs A."/>
            <person name="Gujja S."/>
            <person name="Hansen M."/>
            <person name="Howarth C."/>
            <person name="Imamovic A."/>
            <person name="Larimer J."/>
            <person name="McCowan C."/>
            <person name="Montmayeur A."/>
            <person name="Murphy C."/>
            <person name="Neiman D."/>
            <person name="Pearson M."/>
            <person name="Priest M."/>
            <person name="Roberts A."/>
            <person name="Saif S."/>
            <person name="Shea T."/>
            <person name="Sisk P."/>
            <person name="Sykes S."/>
            <person name="Wortman J."/>
            <person name="Nusbaum C."/>
            <person name="Birren B."/>
        </authorList>
    </citation>
    <scope>NUCLEOTIDE SEQUENCE [LARGE SCALE GENOMIC DNA]</scope>
    <source>
        <strain evidence="4">race PST-78</strain>
    </source>
</reference>
<feature type="compositionally biased region" description="Low complexity" evidence="2">
    <location>
        <begin position="117"/>
        <end position="127"/>
    </location>
</feature>
<keyword evidence="1" id="KW-0175">Coiled coil</keyword>
<dbReference type="EMBL" id="AJIL01000225">
    <property type="protein sequence ID" value="KNE91002.1"/>
    <property type="molecule type" value="Genomic_DNA"/>
</dbReference>
<feature type="compositionally biased region" description="Low complexity" evidence="2">
    <location>
        <begin position="83"/>
        <end position="103"/>
    </location>
</feature>
<reference evidence="3" key="1">
    <citation type="submission" date="2014-03" db="EMBL/GenBank/DDBJ databases">
        <title>Cloning and expression analysis of gamma-glutamylcysteines synthetase in perennial ryegrass.</title>
        <authorList>
            <person name="Wei S."/>
            <person name="Sun Z."/>
        </authorList>
    </citation>
    <scope>NUCLEOTIDE SEQUENCE</scope>
    <source>
        <strain evidence="3">Race PST-78</strain>
    </source>
</reference>